<evidence type="ECO:0000256" key="13">
    <source>
        <dbReference type="RuleBase" id="RU000356"/>
    </source>
</evidence>
<comment type="catalytic activity">
    <reaction evidence="12">
        <text>H2O2 + AH2 = A + 2 H2O</text>
        <dbReference type="Rhea" id="RHEA:30275"/>
        <dbReference type="ChEBI" id="CHEBI:13193"/>
        <dbReference type="ChEBI" id="CHEBI:15377"/>
        <dbReference type="ChEBI" id="CHEBI:16240"/>
        <dbReference type="ChEBI" id="CHEBI:17499"/>
    </reaction>
</comment>
<evidence type="ECO:0000256" key="1">
    <source>
        <dbReference type="ARBA" id="ARBA00008705"/>
    </source>
</evidence>
<dbReference type="GO" id="GO:0019825">
    <property type="term" value="F:oxygen binding"/>
    <property type="evidence" value="ECO:0007669"/>
    <property type="project" value="UniProtKB-UniRule"/>
</dbReference>
<keyword evidence="8 14" id="KW-0408">Iron</keyword>
<dbReference type="PANTHER" id="PTHR47132:SF1">
    <property type="entry name" value="MYOGLOBIN"/>
    <property type="match status" value="1"/>
</dbReference>
<comment type="catalytic activity">
    <reaction evidence="11">
        <text>Fe(III)-heme b-[protein] + nitric oxide + H2O = Fe(II)-heme b-[protein] + nitrite + 2 H(+)</text>
        <dbReference type="Rhea" id="RHEA:77711"/>
        <dbReference type="Rhea" id="RHEA-COMP:18975"/>
        <dbReference type="Rhea" id="RHEA-COMP:18976"/>
        <dbReference type="ChEBI" id="CHEBI:15377"/>
        <dbReference type="ChEBI" id="CHEBI:15378"/>
        <dbReference type="ChEBI" id="CHEBI:16301"/>
        <dbReference type="ChEBI" id="CHEBI:16480"/>
        <dbReference type="ChEBI" id="CHEBI:55376"/>
        <dbReference type="ChEBI" id="CHEBI:60344"/>
    </reaction>
    <physiologicalReaction direction="right-to-left" evidence="11">
        <dbReference type="Rhea" id="RHEA:77713"/>
    </physiologicalReaction>
</comment>
<evidence type="ECO:0000256" key="4">
    <source>
        <dbReference type="ARBA" id="ARBA00022617"/>
    </source>
</evidence>
<evidence type="ECO:0000256" key="2">
    <source>
        <dbReference type="ARBA" id="ARBA00022448"/>
    </source>
</evidence>
<comment type="function">
    <text evidence="14">Monomeric heme protein which primary function is to store oxygen and facilitate its diffusion within muscle tissues. Reversibly binds oxygen through a pentacoordinated heme iron and enables its timely and efficient release as needed during periods of heightened demand. Depending on the oxidative conditions of tissues and cells, and in addition to its ability to bind oxygen, it also has a nitrite reductase activity whereby it regulates the production of bioactive nitric oxide. Under stress conditions, like hypoxia and anoxia, it also protects cells against reactive oxygen species thanks to its pseudoperoxidase activity.</text>
</comment>
<comment type="subcellular location">
    <subcellularLocation>
        <location evidence="10">Cytoplasm</location>
        <location evidence="10">Sarcoplasm</location>
    </subcellularLocation>
</comment>
<evidence type="ECO:0000256" key="10">
    <source>
        <dbReference type="ARBA" id="ARBA00044498"/>
    </source>
</evidence>
<evidence type="ECO:0000256" key="3">
    <source>
        <dbReference type="ARBA" id="ARBA00022490"/>
    </source>
</evidence>
<evidence type="ECO:0000256" key="7">
    <source>
        <dbReference type="ARBA" id="ARBA00023002"/>
    </source>
</evidence>
<organism evidence="16">
    <name type="scientific">Callorhinchus milii</name>
    <name type="common">Ghost shark</name>
    <dbReference type="NCBI Taxonomy" id="7868"/>
    <lineage>
        <taxon>Eukaryota</taxon>
        <taxon>Metazoa</taxon>
        <taxon>Chordata</taxon>
        <taxon>Craniata</taxon>
        <taxon>Vertebrata</taxon>
        <taxon>Chondrichthyes</taxon>
        <taxon>Holocephali</taxon>
        <taxon>Chimaeriformes</taxon>
        <taxon>Callorhinchidae</taxon>
        <taxon>Callorhinchus</taxon>
    </lineage>
</organism>
<dbReference type="InterPro" id="IPR002335">
    <property type="entry name" value="Myoglobin"/>
</dbReference>
<evidence type="ECO:0000256" key="12">
    <source>
        <dbReference type="ARBA" id="ARBA00049931"/>
    </source>
</evidence>
<evidence type="ECO:0000259" key="15">
    <source>
        <dbReference type="PROSITE" id="PS01033"/>
    </source>
</evidence>
<dbReference type="CDD" id="cd08926">
    <property type="entry name" value="Mb"/>
    <property type="match status" value="1"/>
</dbReference>
<evidence type="ECO:0000256" key="6">
    <source>
        <dbReference type="ARBA" id="ARBA00022723"/>
    </source>
</evidence>
<accession>K4G4N4</accession>
<keyword evidence="3" id="KW-0963">Cytoplasm</keyword>
<evidence type="ECO:0000256" key="9">
    <source>
        <dbReference type="ARBA" id="ARBA00023179"/>
    </source>
</evidence>
<dbReference type="Gene3D" id="6.10.140.2100">
    <property type="match status" value="1"/>
</dbReference>
<feature type="domain" description="Globin" evidence="15">
    <location>
        <begin position="1"/>
        <end position="143"/>
    </location>
</feature>
<name>K4G4N4_CALMI</name>
<evidence type="ECO:0000256" key="14">
    <source>
        <dbReference type="RuleBase" id="RU251113"/>
    </source>
</evidence>
<sequence>MCDWDLINKVWAKVEEGLAGNGQTVLLRLFEEHPETKAHFPKFKDIPLGQLTSNADVKTHGNTVFKALGDVVKQKGKHASNLQALATTHINKHKIPPQNFTLITNVILKVFAEKFPGEMTAPAQEAFSKAFKAICSELEDLYKKGGFQS</sequence>
<dbReference type="GO" id="GO:0046872">
    <property type="term" value="F:metal ion binding"/>
    <property type="evidence" value="ECO:0007669"/>
    <property type="project" value="UniProtKB-KW"/>
</dbReference>
<evidence type="ECO:0000256" key="5">
    <source>
        <dbReference type="ARBA" id="ARBA00022621"/>
    </source>
</evidence>
<dbReference type="PANTHER" id="PTHR47132">
    <property type="entry name" value="MYOGLOBIN"/>
    <property type="match status" value="1"/>
</dbReference>
<dbReference type="GO" id="GO:0070062">
    <property type="term" value="C:extracellular exosome"/>
    <property type="evidence" value="ECO:0007669"/>
    <property type="project" value="TreeGrafter"/>
</dbReference>
<evidence type="ECO:0000256" key="8">
    <source>
        <dbReference type="ARBA" id="ARBA00023004"/>
    </source>
</evidence>
<keyword evidence="6 14" id="KW-0479">Metal-binding</keyword>
<dbReference type="Gene3D" id="6.10.140.2110">
    <property type="match status" value="1"/>
</dbReference>
<dbReference type="PRINTS" id="PR00613">
    <property type="entry name" value="MYOGLOBIN"/>
</dbReference>
<keyword evidence="4 13" id="KW-0349">Heme</keyword>
<comment type="similarity">
    <text evidence="1 13">Belongs to the globin family.</text>
</comment>
<evidence type="ECO:0000256" key="11">
    <source>
        <dbReference type="ARBA" id="ARBA00048118"/>
    </source>
</evidence>
<dbReference type="AlphaFoldDB" id="K4G4N4"/>
<dbReference type="EMBL" id="JX208775">
    <property type="protein sequence ID" value="AFM87089.1"/>
    <property type="molecule type" value="mRNA"/>
</dbReference>
<dbReference type="InterPro" id="IPR000971">
    <property type="entry name" value="Globin"/>
</dbReference>
<dbReference type="GO" id="GO:0016528">
    <property type="term" value="C:sarcoplasm"/>
    <property type="evidence" value="ECO:0007669"/>
    <property type="project" value="UniProtKB-SubCell"/>
</dbReference>
<dbReference type="InterPro" id="IPR009050">
    <property type="entry name" value="Globin-like_sf"/>
</dbReference>
<dbReference type="SUPFAM" id="SSF46458">
    <property type="entry name" value="Globin-like"/>
    <property type="match status" value="1"/>
</dbReference>
<keyword evidence="2 13" id="KW-0813">Transport</keyword>
<dbReference type="GO" id="GO:0020037">
    <property type="term" value="F:heme binding"/>
    <property type="evidence" value="ECO:0007669"/>
    <property type="project" value="UniProtKB-UniRule"/>
</dbReference>
<keyword evidence="5 13" id="KW-0561">Oxygen transport</keyword>
<proteinExistence type="evidence at transcript level"/>
<keyword evidence="9 14" id="KW-0514">Muscle protein</keyword>
<protein>
    <recommendedName>
        <fullName evidence="14">Myoglobin</fullName>
    </recommendedName>
</protein>
<evidence type="ECO:0000313" key="16">
    <source>
        <dbReference type="EMBL" id="AFM87089.1"/>
    </source>
</evidence>
<dbReference type="Pfam" id="PF00042">
    <property type="entry name" value="Globin"/>
    <property type="match status" value="1"/>
</dbReference>
<dbReference type="PROSITE" id="PS01033">
    <property type="entry name" value="GLOBIN"/>
    <property type="match status" value="1"/>
</dbReference>
<dbReference type="GO" id="GO:0016491">
    <property type="term" value="F:oxidoreductase activity"/>
    <property type="evidence" value="ECO:0007669"/>
    <property type="project" value="UniProtKB-KW"/>
</dbReference>
<dbReference type="GO" id="GO:0005344">
    <property type="term" value="F:oxygen carrier activity"/>
    <property type="evidence" value="ECO:0007669"/>
    <property type="project" value="UniProtKB-UniRule"/>
</dbReference>
<reference evidence="16" key="1">
    <citation type="journal article" date="2012" name="PLoS ONE">
        <title>Sequencing and Analysis of Full-Length cDNAs, 5'-ESTs and 3'-ESTs from a Cartilaginous Fish, the Elephant Shark (Callorhinchus milii).</title>
        <authorList>
            <person name="Tan Y.Y."/>
            <person name="Kodzius R."/>
            <person name="Tay B.H."/>
            <person name="Tay A."/>
            <person name="Brenner S."/>
            <person name="Venkatesh B."/>
        </authorList>
    </citation>
    <scope>NUCLEOTIDE SEQUENCE</scope>
    <source>
        <tissue evidence="16">Kidney</tissue>
    </source>
</reference>
<keyword evidence="7" id="KW-0560">Oxidoreductase</keyword>